<evidence type="ECO:0000313" key="2">
    <source>
        <dbReference type="EMBL" id="OWZ00163.1"/>
    </source>
</evidence>
<keyword evidence="3" id="KW-1185">Reference proteome</keyword>
<organism evidence="2 3">
    <name type="scientific">Phytophthora megakarya</name>
    <dbReference type="NCBI Taxonomy" id="4795"/>
    <lineage>
        <taxon>Eukaryota</taxon>
        <taxon>Sar</taxon>
        <taxon>Stramenopiles</taxon>
        <taxon>Oomycota</taxon>
        <taxon>Peronosporomycetes</taxon>
        <taxon>Peronosporales</taxon>
        <taxon>Peronosporaceae</taxon>
        <taxon>Phytophthora</taxon>
    </lineage>
</organism>
<feature type="non-terminal residue" evidence="2">
    <location>
        <position position="1"/>
    </location>
</feature>
<dbReference type="AlphaFoldDB" id="A0A225V4B6"/>
<reference evidence="3" key="1">
    <citation type="submission" date="2017-03" db="EMBL/GenBank/DDBJ databases">
        <title>Phytopthora megakarya and P. palmivora, two closely related causual agents of cacao black pod achieved similar genome size and gene model numbers by different mechanisms.</title>
        <authorList>
            <person name="Ali S."/>
            <person name="Shao J."/>
            <person name="Larry D.J."/>
            <person name="Kronmiller B."/>
            <person name="Shen D."/>
            <person name="Strem M.D."/>
            <person name="Melnick R.L."/>
            <person name="Guiltinan M.J."/>
            <person name="Tyler B.M."/>
            <person name="Meinhardt L.W."/>
            <person name="Bailey B.A."/>
        </authorList>
    </citation>
    <scope>NUCLEOTIDE SEQUENCE [LARGE SCALE GENOMIC DNA]</scope>
    <source>
        <strain evidence="3">zdho120</strain>
    </source>
</reference>
<comment type="caution">
    <text evidence="2">The sequence shown here is derived from an EMBL/GenBank/DDBJ whole genome shotgun (WGS) entry which is preliminary data.</text>
</comment>
<accession>A0A225V4B6</accession>
<sequence length="94" mass="10489">FLSAQGCRGKNGICILKNLCHFKPGTLHEIVRDFIINSYAGLSADILRWRPELHSGPDTPRNMALPSTTPTKRESDYLNPTQTGTVIIQTPRIK</sequence>
<gene>
    <name evidence="2" type="ORF">PHMEG_00028714</name>
</gene>
<dbReference type="OrthoDB" id="121662at2759"/>
<dbReference type="Proteomes" id="UP000198211">
    <property type="component" value="Unassembled WGS sequence"/>
</dbReference>
<protein>
    <submittedName>
        <fullName evidence="2">Uncharacterized protein</fullName>
    </submittedName>
</protein>
<name>A0A225V4B6_9STRA</name>
<feature type="region of interest" description="Disordered" evidence="1">
    <location>
        <begin position="53"/>
        <end position="81"/>
    </location>
</feature>
<evidence type="ECO:0000313" key="3">
    <source>
        <dbReference type="Proteomes" id="UP000198211"/>
    </source>
</evidence>
<proteinExistence type="predicted"/>
<dbReference type="EMBL" id="NBNE01007843">
    <property type="protein sequence ID" value="OWZ00163.1"/>
    <property type="molecule type" value="Genomic_DNA"/>
</dbReference>
<evidence type="ECO:0000256" key="1">
    <source>
        <dbReference type="SAM" id="MobiDB-lite"/>
    </source>
</evidence>